<comment type="subcellular location">
    <subcellularLocation>
        <location evidence="1">Nucleus</location>
    </subcellularLocation>
</comment>
<dbReference type="PANTHER" id="PTHR46527">
    <property type="entry name" value="NUCLEOPORIN-LIKE PROTEIN 2"/>
    <property type="match status" value="1"/>
</dbReference>
<feature type="region of interest" description="Disordered" evidence="3">
    <location>
        <begin position="180"/>
        <end position="225"/>
    </location>
</feature>
<evidence type="ECO:0000256" key="3">
    <source>
        <dbReference type="SAM" id="MobiDB-lite"/>
    </source>
</evidence>
<organism evidence="4 5">
    <name type="scientific">Macrostomum lignano</name>
    <dbReference type="NCBI Taxonomy" id="282301"/>
    <lineage>
        <taxon>Eukaryota</taxon>
        <taxon>Metazoa</taxon>
        <taxon>Spiralia</taxon>
        <taxon>Lophotrochozoa</taxon>
        <taxon>Platyhelminthes</taxon>
        <taxon>Rhabditophora</taxon>
        <taxon>Macrostomorpha</taxon>
        <taxon>Macrostomida</taxon>
        <taxon>Macrostomidae</taxon>
        <taxon>Macrostomum</taxon>
    </lineage>
</organism>
<dbReference type="Proteomes" id="UP000095280">
    <property type="component" value="Unplaced"/>
</dbReference>
<reference evidence="5" key="1">
    <citation type="submission" date="2016-11" db="UniProtKB">
        <authorList>
            <consortium name="WormBaseParasite"/>
        </authorList>
    </citation>
    <scope>IDENTIFICATION</scope>
</reference>
<protein>
    <submittedName>
        <fullName evidence="5">NUPL2 protein</fullName>
    </submittedName>
</protein>
<feature type="compositionally biased region" description="Polar residues" evidence="3">
    <location>
        <begin position="180"/>
        <end position="208"/>
    </location>
</feature>
<keyword evidence="4" id="KW-1185">Reference proteome</keyword>
<dbReference type="InterPro" id="IPR051767">
    <property type="entry name" value="Nucleoporin_NUP42"/>
</dbReference>
<evidence type="ECO:0000313" key="5">
    <source>
        <dbReference type="WBParaSite" id="maker-uti_cns_0012454-snap-gene-0.2-mRNA-1"/>
    </source>
</evidence>
<evidence type="ECO:0000256" key="1">
    <source>
        <dbReference type="ARBA" id="ARBA00004123"/>
    </source>
</evidence>
<sequence>LQNPLPSQSTDPVGHIVHFVTSWEAAKMWPFSCFGNPHWPSLPELADISPEELRLDAYQSRTGPAAWSAEHLAKMASLAQEYSAKRQAIKQPNAAVLEALKQYVAQNQHLRPSAQQKAPAATTGGGLVAPRRSGGLFGEAPTAFASSAGGAAGGLFSGAQTSASSTAGGLFSGAQTSAPSSGGLFSSAQTSVSSTPGGLFSGAQTQAPRSGGLFSGTQTSVSSTA</sequence>
<keyword evidence="2" id="KW-0539">Nucleus</keyword>
<accession>A0A1I8IFR6</accession>
<dbReference type="WBParaSite" id="maker-uti_cns_0012454-snap-gene-0.2-mRNA-1">
    <property type="protein sequence ID" value="maker-uti_cns_0012454-snap-gene-0.2-mRNA-1"/>
    <property type="gene ID" value="maker-uti_cns_0012454-snap-gene-0.2"/>
</dbReference>
<feature type="compositionally biased region" description="Polar residues" evidence="3">
    <location>
        <begin position="215"/>
        <end position="225"/>
    </location>
</feature>
<evidence type="ECO:0000256" key="2">
    <source>
        <dbReference type="ARBA" id="ARBA00023242"/>
    </source>
</evidence>
<proteinExistence type="predicted"/>
<name>A0A1I8IFR6_9PLAT</name>
<dbReference type="AlphaFoldDB" id="A0A1I8IFR6"/>
<dbReference type="GO" id="GO:0005634">
    <property type="term" value="C:nucleus"/>
    <property type="evidence" value="ECO:0007669"/>
    <property type="project" value="UniProtKB-SubCell"/>
</dbReference>
<evidence type="ECO:0000313" key="4">
    <source>
        <dbReference type="Proteomes" id="UP000095280"/>
    </source>
</evidence>
<dbReference type="PANTHER" id="PTHR46527:SF1">
    <property type="entry name" value="NUCLEOPORIN NUP42"/>
    <property type="match status" value="1"/>
</dbReference>